<dbReference type="AlphaFoldDB" id="A0A177FXL4"/>
<gene>
    <name evidence="1" type="ORF">Amal_04022</name>
</gene>
<proteinExistence type="predicted"/>
<reference evidence="1 2" key="1">
    <citation type="submission" date="2016-03" db="EMBL/GenBank/DDBJ databases">
        <title>Draft genome sequence of Acetobacter malorum CECT 7742, a strain isolated from strawberry vinegar.</title>
        <authorList>
            <person name="Sainz F."/>
            <person name="Mas A."/>
            <person name="Torija M.J."/>
        </authorList>
    </citation>
    <scope>NUCLEOTIDE SEQUENCE [LARGE SCALE GENOMIC DNA]</scope>
    <source>
        <strain evidence="1 2">CECT 7742</strain>
    </source>
</reference>
<organism evidence="1 2">
    <name type="scientific">Acetobacter malorum</name>
    <dbReference type="NCBI Taxonomy" id="178901"/>
    <lineage>
        <taxon>Bacteria</taxon>
        <taxon>Pseudomonadati</taxon>
        <taxon>Pseudomonadota</taxon>
        <taxon>Alphaproteobacteria</taxon>
        <taxon>Acetobacterales</taxon>
        <taxon>Acetobacteraceae</taxon>
        <taxon>Acetobacter</taxon>
    </lineage>
</organism>
<evidence type="ECO:0000313" key="1">
    <source>
        <dbReference type="EMBL" id="OAG72813.1"/>
    </source>
</evidence>
<accession>A0A177FXL4</accession>
<protein>
    <submittedName>
        <fullName evidence="1">Uncharacterized protein</fullName>
    </submittedName>
</protein>
<name>A0A177FXL4_9PROT</name>
<evidence type="ECO:0000313" key="2">
    <source>
        <dbReference type="Proteomes" id="UP000077349"/>
    </source>
</evidence>
<dbReference type="EMBL" id="LVHD01000270">
    <property type="protein sequence ID" value="OAG72813.1"/>
    <property type="molecule type" value="Genomic_DNA"/>
</dbReference>
<sequence>MKRIRRVLIPLLGKQKTAHIFNSCLSGFGDKVAQRLHAPIRIRDGEPCPTPYFAVHPIPLPDAVGTLRTDAKRPFWLYGKRLHSLRRLKIQRCRQIPRHHVAGQTDSNRARMGYKCLFNAAHVWRKRKPQAKSARLTGL</sequence>
<comment type="caution">
    <text evidence="1">The sequence shown here is derived from an EMBL/GenBank/DDBJ whole genome shotgun (WGS) entry which is preliminary data.</text>
</comment>
<dbReference type="Proteomes" id="UP000077349">
    <property type="component" value="Unassembled WGS sequence"/>
</dbReference>